<evidence type="ECO:0000259" key="4">
    <source>
        <dbReference type="Pfam" id="PF00535"/>
    </source>
</evidence>
<dbReference type="Proteomes" id="UP000006860">
    <property type="component" value="Chromosome"/>
</dbReference>
<proteinExistence type="inferred from homology"/>
<evidence type="ECO:0000256" key="1">
    <source>
        <dbReference type="ARBA" id="ARBA00006739"/>
    </source>
</evidence>
<dbReference type="GO" id="GO:0016757">
    <property type="term" value="F:glycosyltransferase activity"/>
    <property type="evidence" value="ECO:0007669"/>
    <property type="project" value="UniProtKB-KW"/>
</dbReference>
<gene>
    <name evidence="5" type="ordered locus">Plabr_4178</name>
</gene>
<keyword evidence="3 5" id="KW-0808">Transferase</keyword>
<protein>
    <submittedName>
        <fullName evidence="5">Glycosyl transferase family 2</fullName>
    </submittedName>
</protein>
<dbReference type="RefSeq" id="WP_013630457.1">
    <property type="nucleotide sequence ID" value="NC_015174.1"/>
</dbReference>
<dbReference type="HOGENOM" id="CLU_972813_0_0_0"/>
<dbReference type="SUPFAM" id="SSF53448">
    <property type="entry name" value="Nucleotide-diphospho-sugar transferases"/>
    <property type="match status" value="1"/>
</dbReference>
<dbReference type="EMBL" id="CP002546">
    <property type="protein sequence ID" value="ADY61752.1"/>
    <property type="molecule type" value="Genomic_DNA"/>
</dbReference>
<dbReference type="AlphaFoldDB" id="F0SI50"/>
<dbReference type="InterPro" id="IPR001173">
    <property type="entry name" value="Glyco_trans_2-like"/>
</dbReference>
<reference evidence="6" key="1">
    <citation type="submission" date="2011-02" db="EMBL/GenBank/DDBJ databases">
        <title>The complete genome of Planctomyces brasiliensis DSM 5305.</title>
        <authorList>
            <person name="Lucas S."/>
            <person name="Copeland A."/>
            <person name="Lapidus A."/>
            <person name="Bruce D."/>
            <person name="Goodwin L."/>
            <person name="Pitluck S."/>
            <person name="Kyrpides N."/>
            <person name="Mavromatis K."/>
            <person name="Pagani I."/>
            <person name="Ivanova N."/>
            <person name="Ovchinnikova G."/>
            <person name="Lu M."/>
            <person name="Detter J.C."/>
            <person name="Han C."/>
            <person name="Land M."/>
            <person name="Hauser L."/>
            <person name="Markowitz V."/>
            <person name="Cheng J.-F."/>
            <person name="Hugenholtz P."/>
            <person name="Woyke T."/>
            <person name="Wu D."/>
            <person name="Tindall B."/>
            <person name="Pomrenke H.G."/>
            <person name="Brambilla E."/>
            <person name="Klenk H.-P."/>
            <person name="Eisen J.A."/>
        </authorList>
    </citation>
    <scope>NUCLEOTIDE SEQUENCE [LARGE SCALE GENOMIC DNA]</scope>
    <source>
        <strain evidence="6">ATCC 49424 / DSM 5305 / JCM 21570 / NBRC 103401 / IFAM 1448</strain>
    </source>
</reference>
<dbReference type="InterPro" id="IPR029044">
    <property type="entry name" value="Nucleotide-diphossugar_trans"/>
</dbReference>
<dbReference type="eggNOG" id="COG1216">
    <property type="taxonomic scope" value="Bacteria"/>
</dbReference>
<dbReference type="KEGG" id="pbs:Plabr_4178"/>
<dbReference type="Pfam" id="PF00535">
    <property type="entry name" value="Glycos_transf_2"/>
    <property type="match status" value="1"/>
</dbReference>
<dbReference type="PANTHER" id="PTHR43179">
    <property type="entry name" value="RHAMNOSYLTRANSFERASE WBBL"/>
    <property type="match status" value="1"/>
</dbReference>
<sequence>MIDASVIICTYRRDDVLRQTLEYLLTQRTSSVEYIVVDQEACHDEDTAAFLQNASQDGRISYYNLDVAGLTRARNFGARVAQGRILLYFDDDIVPCDNLIAQHLLNFQDDNISSVAGQVLHINESAAHAPGTFRHNKRVSPFQSLYGANFSIRKDVYHEIGGADEHLGIHAYTEDVLLAQHLCSLQKVIVYDPKASVQHLQHHVGGCRITDFTHRTHEEDRSHSKLYLYHKTRHRSDSQRQRIFWEALRHGPLRKHNVVRFWRQPYAWYAFLKAFCKAKSDASSSQ</sequence>
<keyword evidence="6" id="KW-1185">Reference proteome</keyword>
<evidence type="ECO:0000313" key="5">
    <source>
        <dbReference type="EMBL" id="ADY61752.1"/>
    </source>
</evidence>
<accession>F0SI50</accession>
<name>F0SI50_RUBBR</name>
<dbReference type="Gene3D" id="3.90.550.10">
    <property type="entry name" value="Spore Coat Polysaccharide Biosynthesis Protein SpsA, Chain A"/>
    <property type="match status" value="1"/>
</dbReference>
<dbReference type="PANTHER" id="PTHR43179:SF12">
    <property type="entry name" value="GALACTOFURANOSYLTRANSFERASE GLFT2"/>
    <property type="match status" value="1"/>
</dbReference>
<dbReference type="STRING" id="756272.Plabr_4178"/>
<evidence type="ECO:0000256" key="3">
    <source>
        <dbReference type="ARBA" id="ARBA00022679"/>
    </source>
</evidence>
<feature type="domain" description="Glycosyltransferase 2-like" evidence="4">
    <location>
        <begin position="5"/>
        <end position="132"/>
    </location>
</feature>
<comment type="similarity">
    <text evidence="1">Belongs to the glycosyltransferase 2 family.</text>
</comment>
<evidence type="ECO:0000313" key="6">
    <source>
        <dbReference type="Proteomes" id="UP000006860"/>
    </source>
</evidence>
<dbReference type="OrthoDB" id="9801954at2"/>
<organism evidence="5 6">
    <name type="scientific">Rubinisphaera brasiliensis (strain ATCC 49424 / DSM 5305 / JCM 21570 / IAM 15109 / NBRC 103401 / IFAM 1448)</name>
    <name type="common">Planctomyces brasiliensis</name>
    <dbReference type="NCBI Taxonomy" id="756272"/>
    <lineage>
        <taxon>Bacteria</taxon>
        <taxon>Pseudomonadati</taxon>
        <taxon>Planctomycetota</taxon>
        <taxon>Planctomycetia</taxon>
        <taxon>Planctomycetales</taxon>
        <taxon>Planctomycetaceae</taxon>
        <taxon>Rubinisphaera</taxon>
    </lineage>
</organism>
<evidence type="ECO:0000256" key="2">
    <source>
        <dbReference type="ARBA" id="ARBA00022676"/>
    </source>
</evidence>
<keyword evidence="2" id="KW-0328">Glycosyltransferase</keyword>